<evidence type="ECO:0000256" key="7">
    <source>
        <dbReference type="SAM" id="Phobius"/>
    </source>
</evidence>
<reference evidence="11" key="1">
    <citation type="journal article" date="2018" name="Nat. Microbiol.">
        <title>Leveraging single-cell genomics to expand the fungal tree of life.</title>
        <authorList>
            <person name="Ahrendt S.R."/>
            <person name="Quandt C.A."/>
            <person name="Ciobanu D."/>
            <person name="Clum A."/>
            <person name="Salamov A."/>
            <person name="Andreopoulos B."/>
            <person name="Cheng J.F."/>
            <person name="Woyke T."/>
            <person name="Pelin A."/>
            <person name="Henrissat B."/>
            <person name="Reynolds N.K."/>
            <person name="Benny G.L."/>
            <person name="Smith M.E."/>
            <person name="James T.Y."/>
            <person name="Grigoriev I.V."/>
        </authorList>
    </citation>
    <scope>NUCLEOTIDE SEQUENCE [LARGE SCALE GENOMIC DNA]</scope>
    <source>
        <strain evidence="11">RSA 468</strain>
    </source>
</reference>
<keyword evidence="10" id="KW-0675">Receptor</keyword>
<feature type="chain" id="PRO_5020391253" evidence="8">
    <location>
        <begin position="27"/>
        <end position="484"/>
    </location>
</feature>
<dbReference type="GO" id="GO:0005794">
    <property type="term" value="C:Golgi apparatus"/>
    <property type="evidence" value="ECO:0007669"/>
    <property type="project" value="TreeGrafter"/>
</dbReference>
<evidence type="ECO:0000256" key="6">
    <source>
        <dbReference type="SAM" id="MobiDB-lite"/>
    </source>
</evidence>
<dbReference type="GO" id="GO:0016020">
    <property type="term" value="C:membrane"/>
    <property type="evidence" value="ECO:0007669"/>
    <property type="project" value="UniProtKB-SubCell"/>
</dbReference>
<feature type="transmembrane region" description="Helical" evidence="7">
    <location>
        <begin position="183"/>
        <end position="203"/>
    </location>
</feature>
<feature type="region of interest" description="Disordered" evidence="6">
    <location>
        <begin position="435"/>
        <end position="463"/>
    </location>
</feature>
<accession>A0A4Q0A0C0</accession>
<feature type="transmembrane region" description="Helical" evidence="7">
    <location>
        <begin position="396"/>
        <end position="415"/>
    </location>
</feature>
<feature type="transmembrane region" description="Helical" evidence="7">
    <location>
        <begin position="319"/>
        <end position="340"/>
    </location>
</feature>
<evidence type="ECO:0000313" key="10">
    <source>
        <dbReference type="EMBL" id="RKP38871.1"/>
    </source>
</evidence>
<protein>
    <submittedName>
        <fullName evidence="10">Lung seven transmembrane receptor-domain-containing protein</fullName>
    </submittedName>
</protein>
<dbReference type="InterPro" id="IPR053937">
    <property type="entry name" value="GOST_TM"/>
</dbReference>
<sequence>MAFRGPTVALWCVLWFSLLCPWFVQGRLELVALHDSRPTIPLVQFGVKPGGQLRLFLQDFQITGPALASPEAVSILMHHDSTPARAKLYLTGSKKDDDCPLNDPALAKLDGSGRLLRFPLGALDLAGEWRYEHNVTAADHGTWIAALVNCNHAQTALSFKFHTENRNPGNNHLSAGDIPLPRLYLGVAIAYLALVALWVRTWYSGNPKRSPVQWHHKLILVYLILVAVDKFLQSYRYAHLAEGRETDVWIVGFYVFAFLKGILGIIIITMIASGWLFIRPFLTSRDKQVISCVVPLQILANIAHIVQSETPLGSMERSTWTRIIPFVDFGAFLVILWTIIQTRKHLYRASQIDGKAAENLRKYKIWGTFYVLTLVYLYGTRIIAQLLNVSLPYQCVRWVSELIVEVTSILFYIAIGMKIRPSSAADYGLLDDGTTEDNGQATSRRRARESDEFALDDPWQDHSDNLYIPLQVSGDASSSRRPIR</sequence>
<keyword evidence="2 7" id="KW-0812">Transmembrane</keyword>
<dbReference type="Pfam" id="PF06814">
    <property type="entry name" value="GOST_TM"/>
    <property type="match status" value="1"/>
</dbReference>
<dbReference type="AlphaFoldDB" id="A0A4Q0A0C0"/>
<feature type="signal peptide" evidence="8">
    <location>
        <begin position="1"/>
        <end position="26"/>
    </location>
</feature>
<dbReference type="InterPro" id="IPR009637">
    <property type="entry name" value="GPR107/GPR108-like"/>
</dbReference>
<feature type="transmembrane region" description="Helical" evidence="7">
    <location>
        <begin position="289"/>
        <end position="307"/>
    </location>
</feature>
<comment type="subcellular location">
    <subcellularLocation>
        <location evidence="1">Membrane</location>
        <topology evidence="1">Multi-pass membrane protein</topology>
    </subcellularLocation>
</comment>
<keyword evidence="4 7" id="KW-1133">Transmembrane helix</keyword>
<evidence type="ECO:0000313" key="11">
    <source>
        <dbReference type="Proteomes" id="UP000268162"/>
    </source>
</evidence>
<evidence type="ECO:0000256" key="8">
    <source>
        <dbReference type="SAM" id="SignalP"/>
    </source>
</evidence>
<organism evidence="10 11">
    <name type="scientific">Dimargaris cristalligena</name>
    <dbReference type="NCBI Taxonomy" id="215637"/>
    <lineage>
        <taxon>Eukaryota</taxon>
        <taxon>Fungi</taxon>
        <taxon>Fungi incertae sedis</taxon>
        <taxon>Zoopagomycota</taxon>
        <taxon>Kickxellomycotina</taxon>
        <taxon>Dimargaritomycetes</taxon>
        <taxon>Dimargaritales</taxon>
        <taxon>Dimargaritaceae</taxon>
        <taxon>Dimargaris</taxon>
    </lineage>
</organism>
<name>A0A4Q0A0C0_9FUNG</name>
<feature type="transmembrane region" description="Helical" evidence="7">
    <location>
        <begin position="215"/>
        <end position="233"/>
    </location>
</feature>
<dbReference type="PANTHER" id="PTHR21229">
    <property type="entry name" value="LUNG SEVEN TRANSMEMBRANE RECEPTOR"/>
    <property type="match status" value="1"/>
</dbReference>
<feature type="transmembrane region" description="Helical" evidence="7">
    <location>
        <begin position="253"/>
        <end position="277"/>
    </location>
</feature>
<keyword evidence="3 8" id="KW-0732">Signal</keyword>
<evidence type="ECO:0000256" key="3">
    <source>
        <dbReference type="ARBA" id="ARBA00022729"/>
    </source>
</evidence>
<evidence type="ECO:0000256" key="2">
    <source>
        <dbReference type="ARBA" id="ARBA00022692"/>
    </source>
</evidence>
<evidence type="ECO:0000256" key="4">
    <source>
        <dbReference type="ARBA" id="ARBA00022989"/>
    </source>
</evidence>
<keyword evidence="5 7" id="KW-0472">Membrane</keyword>
<dbReference type="EMBL" id="ML002321">
    <property type="protein sequence ID" value="RKP38871.1"/>
    <property type="molecule type" value="Genomic_DNA"/>
</dbReference>
<evidence type="ECO:0000259" key="9">
    <source>
        <dbReference type="Pfam" id="PF06814"/>
    </source>
</evidence>
<keyword evidence="11" id="KW-1185">Reference proteome</keyword>
<gene>
    <name evidence="10" type="ORF">BJ085DRAFT_34556</name>
</gene>
<evidence type="ECO:0000256" key="5">
    <source>
        <dbReference type="ARBA" id="ARBA00023136"/>
    </source>
</evidence>
<evidence type="ECO:0000256" key="1">
    <source>
        <dbReference type="ARBA" id="ARBA00004141"/>
    </source>
</evidence>
<dbReference type="Proteomes" id="UP000268162">
    <property type="component" value="Unassembled WGS sequence"/>
</dbReference>
<feature type="domain" description="GOST seven transmembrane" evidence="9">
    <location>
        <begin position="179"/>
        <end position="423"/>
    </location>
</feature>
<dbReference type="PANTHER" id="PTHR21229:SF2">
    <property type="entry name" value="RE59932P"/>
    <property type="match status" value="1"/>
</dbReference>
<proteinExistence type="predicted"/>
<feature type="transmembrane region" description="Helical" evidence="7">
    <location>
        <begin position="365"/>
        <end position="384"/>
    </location>
</feature>